<feature type="region of interest" description="Disordered" evidence="1">
    <location>
        <begin position="929"/>
        <end position="979"/>
    </location>
</feature>
<feature type="compositionally biased region" description="Low complexity" evidence="1">
    <location>
        <begin position="1887"/>
        <end position="1898"/>
    </location>
</feature>
<dbReference type="CDD" id="cd00136">
    <property type="entry name" value="PDZ_canonical"/>
    <property type="match status" value="1"/>
</dbReference>
<feature type="compositionally biased region" description="Polar residues" evidence="1">
    <location>
        <begin position="1362"/>
        <end position="1374"/>
    </location>
</feature>
<feature type="compositionally biased region" description="Polar residues" evidence="1">
    <location>
        <begin position="334"/>
        <end position="349"/>
    </location>
</feature>
<feature type="compositionally biased region" description="Low complexity" evidence="1">
    <location>
        <begin position="545"/>
        <end position="555"/>
    </location>
</feature>
<feature type="domain" description="PH" evidence="2">
    <location>
        <begin position="2366"/>
        <end position="2481"/>
    </location>
</feature>
<feature type="region of interest" description="Disordered" evidence="1">
    <location>
        <begin position="1012"/>
        <end position="1037"/>
    </location>
</feature>
<evidence type="ECO:0000259" key="2">
    <source>
        <dbReference type="PROSITE" id="PS50003"/>
    </source>
</evidence>
<feature type="compositionally biased region" description="Basic residues" evidence="1">
    <location>
        <begin position="1981"/>
        <end position="2005"/>
    </location>
</feature>
<dbReference type="InterPro" id="IPR001849">
    <property type="entry name" value="PH_domain"/>
</dbReference>
<feature type="compositionally biased region" description="Polar residues" evidence="1">
    <location>
        <begin position="1"/>
        <end position="17"/>
    </location>
</feature>
<name>A0A9Q0RJZ9_BLOTA</name>
<feature type="region of interest" description="Disordered" evidence="1">
    <location>
        <begin position="670"/>
        <end position="726"/>
    </location>
</feature>
<dbReference type="PANTHER" id="PTHR47644:SF1">
    <property type="entry name" value="PDZ DOMAIN-CONTAINING PROTEIN"/>
    <property type="match status" value="1"/>
</dbReference>
<feature type="compositionally biased region" description="Pro residues" evidence="1">
    <location>
        <begin position="21"/>
        <end position="34"/>
    </location>
</feature>
<accession>A0A9Q0RJZ9</accession>
<dbReference type="OMA" id="WIYIGRK"/>
<feature type="compositionally biased region" description="Basic and acidic residues" evidence="1">
    <location>
        <begin position="1321"/>
        <end position="1333"/>
    </location>
</feature>
<dbReference type="PROSITE" id="PS50106">
    <property type="entry name" value="PDZ"/>
    <property type="match status" value="1"/>
</dbReference>
<feature type="compositionally biased region" description="Low complexity" evidence="1">
    <location>
        <begin position="1143"/>
        <end position="1162"/>
    </location>
</feature>
<feature type="compositionally biased region" description="Low complexity" evidence="1">
    <location>
        <begin position="739"/>
        <end position="751"/>
    </location>
</feature>
<sequence>MMKAQSTQTDLSMNELNQAPHPHPPPPPPLPFPPSIHDETENVCFCCPASIVHEVDHQLFFDDGTHSGTNTIQRRSRRTSTNRPPLDDEMILSNEMDDEYMNHSNEFRIKTPSYPSFGANDGLGHRRRQQQQHQFVIRTIPSYLTLSPRASYHRLNIRHHHHHSTKNIHHHNRIIDDDVAVDDDEEDPFKSETSDQTILICCFPNDLLWSEPLNHLQLEQSTVRSTSVSTVPPTIPKCIVNDDDDDDEPFPSPPIITSSNMATKYAEHLSWKIISDLDSQLMLKSSLSSSNNRMTKSCSEHDELKERNNLPIDQTSDMFLKPIFLKKNGHRTESSSTHATYCSSASASGPDSPFDEYQLIQSIPFPPPPELEQQQQQQQILTNTKHAQTNMTKSLEAILDNAIFHFPPPPPLPSAPTLLPFYTGHRSFSESELQVQFQKENYNSRQNLKIILSKELNRRHSAIADLAVVESYESPILSIPPLSPPPPPLLPMESSAIIDEGQLETMMIIAAPPPGFGDDNDTNMNNLNDRLSMVINDNLGLNANQTQQQQQQQQQLSSAIKSPESEQSSQITSVTNCSELLATTGTTFSSDITGSGSNPPQITTKTTSTKIGNIFAEPSGMDPITYAPGSGRHRHMSAVNPSKTFNINQQQPSTSTAAASIGSGSGQFFHGGYKLDFDDDDDDDDEDDEVDVEEEEEEVEEKVPAVMEEEDDYDDDEFDDGCAARPVNRIRIPRIRSTFSHLSSTTTPTTSKMANTQPSMITTDQYGRSKLTDLGLAESSSQDEEEKARYELEFETEEEEYGVDDDDDDVDDDYDKKKKDEKTEMETIVAIRPNELDIIDINERKDKDIDNYSHRLPELQPELTSTVNPNATGGSSGRASSKSLPENLFRSVDDDNIAVDDDDVGVVDDDNRRGRGRRTHFECDLNNHRRGRLARTKSSTLGRLPSSFSTSINVQHQHHQQQFGRSTSSSSNNRSSPLNYLLDDINRDLTPVQDSIYSSDLSSANTVIEKQLEEEDEEYEEEEDEEDEIDDVDGNSDVDEIVVPIIGSNPNEKTIRPSSFGEPIWESMIANDGEQQQQQQQQTKPKRDFSSEIFDRLKISPEKYPVPLVCPGPPSLIGSDHSDNNNNNTKLSSNKRLNRQDTLSDMSTTGMTTTSQTTPTITNEISTPSSRREDIPLLINEQSTESGTLSSPPLIHYSKDERNRLFKEINGKTLKNEIKRNRRHKTTSTSTSSSSSSATSTITDEHSSTSSNSISLDVDPTTTNHDSTTSGSFMLDDNVPFTDDTDSTTPPISESDNVKPKQMVNFSTTPLNDLLIRYEQRQKRHQMKVDAKHRAQQQQQQQQQQQEQQQKQKEQRQRQQQESSSGRTSRTLVTNLDEVEALRYGNQYNDEKNVDRSTTTTTTTQQRQLPTNGNSYGNRSIDRTIMTPTSNNRHVWSPKTITNLDTTESITTIQQPNQQSTNTFGHPINRIHSNVQPQPTVGLITPIIHYPQPHHVHHHLHHGIVVNNHNHPHHQYRPMAPPGGGNGGGADEQCSQATDRDMEQSEFSLQHQNSELDEDESLIFDQLNQSLSVIDEDIGTRIDNRMLSIDSSNIITVGQHSIYLDRFDSKDLESERDLSLEAVLQEESRALERQVLAAQQQQQQRQQQQQMAEMNQPKPEPLPYKETSIVFSDEEEESIPNIVENEEQSNNNECLMDEYKEYIGAAATAASSSSTGDDHHRLHHHHLHHHRGSIEIVDNRTKSNENLAISFPVPPAPKTSKQYKQQFSQKLAEIEQKLLHVKTKTDDNDIDSSNQIEMEHNTEMMDKTNDTEETNTLTYSSYSHNNGHTGSNTISECSSMSLVGTPDQSGPTSSTTGNGGCVGILKRSIRTSCSNQVMFHDDDRSKIGSQSSHSSIGQYHHHHHQRSNNHHHHHHHRSHHHHHHQQQQQPIYVNEPDLDHCCKKCYHRHHEESGSETTLIPMQPNVHYHQYRSTIPGQMYHHRHHHHHHHHHQQQQQQHQHHTNRMKQSSSSGRIDQYNNMDQHQSTQRSSIDDGEVIVEQARARSLTRTIGTLDRMKRSKQSGNNNLSGNTSEDASEPSRDNTPIVGQQQQQRTMSPCSQHYFTCSYCGESTMPPNVSPIMIGGGSKKRVIPQIARKSFTVEDVYFDTDDEECDIGVHPESYRSSMWIYIGRKEELMVWDSLNRSPSDRRSIRDDGCRRSISFNTGSDIHDDLTSISTNRSESEESTNSERSFRRNYEIITHRMIHRKSSIELYRRILDRTFTIDKCLTLTLTPNNEFGFRIHGNRPVVVSAVEKGTSAERKGLEVGDIIVSVNNVSVLDSSHSEVVKLAHNGSNKLLLEVASTSASFRSETNPNTTGQQPIGPTVIINGYLKRFMDKLATTEKSTKSTDRMSNAKLWRRRWFVLKSDACLYWYRNPKSMEPVGAISLQGYCTGIVNETLFGQEHLFRLVGYGSSTPKYFAAIDHDTAMQWVKALNQNAVRFSNADKFIENALHNIHCNPLAFPQPDCYGFLSKYDQMKKCWKQRYFVLKDACLYFYADANSNTALGLFCLHGYKVQTFLTHGKKHTFEIVPPSGQFRHLWLCADSDADKKR</sequence>
<feature type="compositionally biased region" description="Low complexity" evidence="1">
    <location>
        <begin position="965"/>
        <end position="976"/>
    </location>
</feature>
<dbReference type="SUPFAM" id="SSF50156">
    <property type="entry name" value="PDZ domain-like"/>
    <property type="match status" value="1"/>
</dbReference>
<feature type="region of interest" description="Disordered" evidence="1">
    <location>
        <begin position="1207"/>
        <end position="1305"/>
    </location>
</feature>
<feature type="region of interest" description="Disordered" evidence="1">
    <location>
        <begin position="1981"/>
        <end position="2036"/>
    </location>
</feature>
<feature type="compositionally biased region" description="Basic and acidic residues" evidence="1">
    <location>
        <begin position="814"/>
        <end position="823"/>
    </location>
</feature>
<feature type="region of interest" description="Disordered" evidence="1">
    <location>
        <begin position="1103"/>
        <end position="1174"/>
    </location>
</feature>
<proteinExistence type="predicted"/>
<dbReference type="Pfam" id="PF00595">
    <property type="entry name" value="PDZ"/>
    <property type="match status" value="1"/>
</dbReference>
<feature type="region of interest" description="Disordered" evidence="1">
    <location>
        <begin position="2049"/>
        <end position="2095"/>
    </location>
</feature>
<dbReference type="EMBL" id="JAPWDV010000004">
    <property type="protein sequence ID" value="KAJ6215831.1"/>
    <property type="molecule type" value="Genomic_DNA"/>
</dbReference>
<feature type="compositionally biased region" description="Basic and acidic residues" evidence="1">
    <location>
        <begin position="1207"/>
        <end position="1219"/>
    </location>
</feature>
<feature type="domain" description="PDZ" evidence="3">
    <location>
        <begin position="2268"/>
        <end position="2346"/>
    </location>
</feature>
<gene>
    <name evidence="4" type="ORF">RDWZM_010331</name>
</gene>
<feature type="region of interest" description="Disordered" evidence="1">
    <location>
        <begin position="1321"/>
        <end position="1421"/>
    </location>
</feature>
<evidence type="ECO:0000256" key="1">
    <source>
        <dbReference type="SAM" id="MobiDB-lite"/>
    </source>
</evidence>
<feature type="region of interest" description="Disordered" evidence="1">
    <location>
        <begin position="858"/>
        <end position="886"/>
    </location>
</feature>
<feature type="compositionally biased region" description="Polar residues" evidence="1">
    <location>
        <begin position="1248"/>
        <end position="1272"/>
    </location>
</feature>
<dbReference type="PANTHER" id="PTHR47644">
    <property type="entry name" value="AGAP008221-PA"/>
    <property type="match status" value="1"/>
</dbReference>
<feature type="compositionally biased region" description="Polar residues" evidence="1">
    <location>
        <begin position="2062"/>
        <end position="2074"/>
    </location>
</feature>
<feature type="compositionally biased region" description="Low complexity" evidence="1">
    <location>
        <begin position="1639"/>
        <end position="1650"/>
    </location>
</feature>
<feature type="region of interest" description="Disordered" evidence="1">
    <location>
        <begin position="1837"/>
        <end position="1859"/>
    </location>
</feature>
<dbReference type="Gene3D" id="2.30.29.30">
    <property type="entry name" value="Pleckstrin-homology domain (PH domain)/Phosphotyrosine-binding domain (PTB)"/>
    <property type="match status" value="2"/>
</dbReference>
<feature type="compositionally biased region" description="Polar residues" evidence="1">
    <location>
        <begin position="2006"/>
        <end position="2030"/>
    </location>
</feature>
<feature type="region of interest" description="Disordered" evidence="1">
    <location>
        <begin position="2213"/>
        <end position="2232"/>
    </location>
</feature>
<dbReference type="Proteomes" id="UP001142055">
    <property type="component" value="Chromosome 4"/>
</dbReference>
<feature type="region of interest" description="Disordered" evidence="1">
    <location>
        <begin position="1635"/>
        <end position="1664"/>
    </location>
</feature>
<feature type="region of interest" description="Disordered" evidence="1">
    <location>
        <begin position="1520"/>
        <end position="1552"/>
    </location>
</feature>
<dbReference type="SMART" id="SM00228">
    <property type="entry name" value="PDZ"/>
    <property type="match status" value="1"/>
</dbReference>
<comment type="caution">
    <text evidence="4">The sequence shown here is derived from an EMBL/GenBank/DDBJ whole genome shotgun (WGS) entry which is preliminary data.</text>
</comment>
<dbReference type="SUPFAM" id="SSF50729">
    <property type="entry name" value="PH domain-like"/>
    <property type="match status" value="2"/>
</dbReference>
<feature type="compositionally biased region" description="Polar residues" evidence="1">
    <location>
        <begin position="936"/>
        <end position="964"/>
    </location>
</feature>
<evidence type="ECO:0000313" key="5">
    <source>
        <dbReference type="Proteomes" id="UP001142055"/>
    </source>
</evidence>
<feature type="compositionally biased region" description="Basic residues" evidence="1">
    <location>
        <begin position="1899"/>
        <end position="1925"/>
    </location>
</feature>
<dbReference type="InterPro" id="IPR001478">
    <property type="entry name" value="PDZ"/>
</dbReference>
<feature type="compositionally biased region" description="Acidic residues" evidence="1">
    <location>
        <begin position="793"/>
        <end position="813"/>
    </location>
</feature>
<evidence type="ECO:0000259" key="3">
    <source>
        <dbReference type="PROSITE" id="PS50106"/>
    </source>
</evidence>
<feature type="compositionally biased region" description="Polar residues" evidence="1">
    <location>
        <begin position="556"/>
        <end position="571"/>
    </location>
</feature>
<feature type="compositionally biased region" description="Polar residues" evidence="1">
    <location>
        <begin position="2082"/>
        <end position="2095"/>
    </location>
</feature>
<protein>
    <submittedName>
        <fullName evidence="4">Uncharacterized protein</fullName>
    </submittedName>
</protein>
<dbReference type="PROSITE" id="PS50003">
    <property type="entry name" value="PH_DOMAIN"/>
    <property type="match status" value="2"/>
</dbReference>
<feature type="region of interest" description="Disordered" evidence="1">
    <location>
        <begin position="1"/>
        <end position="35"/>
    </location>
</feature>
<feature type="compositionally biased region" description="Polar residues" evidence="1">
    <location>
        <begin position="862"/>
        <end position="884"/>
    </location>
</feature>
<keyword evidence="5" id="KW-1185">Reference proteome</keyword>
<feature type="compositionally biased region" description="Acidic residues" evidence="1">
    <location>
        <begin position="707"/>
        <end position="720"/>
    </location>
</feature>
<feature type="compositionally biased region" description="Polar residues" evidence="1">
    <location>
        <begin position="1837"/>
        <end position="1848"/>
    </location>
</feature>
<feature type="region of interest" description="Disordered" evidence="1">
    <location>
        <begin position="739"/>
        <end position="823"/>
    </location>
</feature>
<dbReference type="Gene3D" id="2.30.42.10">
    <property type="match status" value="1"/>
</dbReference>
<feature type="compositionally biased region" description="Acidic residues" evidence="1">
    <location>
        <begin position="677"/>
        <end position="700"/>
    </location>
</feature>
<evidence type="ECO:0000313" key="4">
    <source>
        <dbReference type="EMBL" id="KAJ6215831.1"/>
    </source>
</evidence>
<dbReference type="InterPro" id="IPR036034">
    <property type="entry name" value="PDZ_sf"/>
</dbReference>
<feature type="compositionally biased region" description="Basic and acidic residues" evidence="1">
    <location>
        <begin position="1350"/>
        <end position="1359"/>
    </location>
</feature>
<feature type="compositionally biased region" description="Low complexity" evidence="1">
    <location>
        <begin position="1227"/>
        <end position="1242"/>
    </location>
</feature>
<feature type="region of interest" description="Disordered" evidence="1">
    <location>
        <begin position="587"/>
        <end position="607"/>
    </location>
</feature>
<feature type="region of interest" description="Disordered" evidence="1">
    <location>
        <begin position="359"/>
        <end position="382"/>
    </location>
</feature>
<feature type="region of interest" description="Disordered" evidence="1">
    <location>
        <begin position="331"/>
        <end position="350"/>
    </location>
</feature>
<feature type="region of interest" description="Disordered" evidence="1">
    <location>
        <begin position="61"/>
        <end position="88"/>
    </location>
</feature>
<feature type="region of interest" description="Disordered" evidence="1">
    <location>
        <begin position="1710"/>
        <end position="1732"/>
    </location>
</feature>
<dbReference type="InterPro" id="IPR011993">
    <property type="entry name" value="PH-like_dom_sf"/>
</dbReference>
<feature type="region of interest" description="Disordered" evidence="1">
    <location>
        <begin position="544"/>
        <end position="571"/>
    </location>
</feature>
<dbReference type="SMART" id="SM00233">
    <property type="entry name" value="PH"/>
    <property type="match status" value="2"/>
</dbReference>
<organism evidence="4 5">
    <name type="scientific">Blomia tropicalis</name>
    <name type="common">Mite</name>
    <dbReference type="NCBI Taxonomy" id="40697"/>
    <lineage>
        <taxon>Eukaryota</taxon>
        <taxon>Metazoa</taxon>
        <taxon>Ecdysozoa</taxon>
        <taxon>Arthropoda</taxon>
        <taxon>Chelicerata</taxon>
        <taxon>Arachnida</taxon>
        <taxon>Acari</taxon>
        <taxon>Acariformes</taxon>
        <taxon>Sarcoptiformes</taxon>
        <taxon>Astigmata</taxon>
        <taxon>Glycyphagoidea</taxon>
        <taxon>Echimyopodidae</taxon>
        <taxon>Blomia</taxon>
    </lineage>
</organism>
<feature type="compositionally biased region" description="Low complexity" evidence="1">
    <location>
        <begin position="371"/>
        <end position="381"/>
    </location>
</feature>
<feature type="region of interest" description="Disordered" evidence="1">
    <location>
        <begin position="1883"/>
        <end position="1929"/>
    </location>
</feature>
<feature type="compositionally biased region" description="Basic residues" evidence="1">
    <location>
        <begin position="1721"/>
        <end position="1731"/>
    </location>
</feature>
<dbReference type="Pfam" id="PF00169">
    <property type="entry name" value="PH"/>
    <property type="match status" value="2"/>
</dbReference>
<feature type="compositionally biased region" description="Low complexity" evidence="1">
    <location>
        <begin position="1336"/>
        <end position="1349"/>
    </location>
</feature>
<reference evidence="4" key="1">
    <citation type="submission" date="2022-12" db="EMBL/GenBank/DDBJ databases">
        <title>Genome assemblies of Blomia tropicalis.</title>
        <authorList>
            <person name="Cui Y."/>
        </authorList>
    </citation>
    <scope>NUCLEOTIDE SEQUENCE</scope>
    <source>
        <tissue evidence="4">Adult mites</tissue>
    </source>
</reference>
<feature type="compositionally biased region" description="Low complexity" evidence="1">
    <location>
        <begin position="1124"/>
        <end position="1135"/>
    </location>
</feature>
<feature type="compositionally biased region" description="Polar residues" evidence="1">
    <location>
        <begin position="752"/>
        <end position="766"/>
    </location>
</feature>
<feature type="domain" description="PH" evidence="2">
    <location>
        <begin position="2506"/>
        <end position="2593"/>
    </location>
</feature>
<feature type="compositionally biased region" description="Polar residues" evidence="1">
    <location>
        <begin position="1405"/>
        <end position="1418"/>
    </location>
</feature>